<dbReference type="EMBL" id="BMIO01000001">
    <property type="protein sequence ID" value="GGD30427.1"/>
    <property type="molecule type" value="Genomic_DNA"/>
</dbReference>
<keyword evidence="3" id="KW-0732">Signal</keyword>
<protein>
    <submittedName>
        <fullName evidence="4">Uncharacterized protein</fullName>
    </submittedName>
</protein>
<proteinExistence type="predicted"/>
<evidence type="ECO:0000256" key="2">
    <source>
        <dbReference type="SAM" id="Phobius"/>
    </source>
</evidence>
<gene>
    <name evidence="4" type="ORF">GCM10010989_00640</name>
</gene>
<evidence type="ECO:0000313" key="5">
    <source>
        <dbReference type="Proteomes" id="UP000598997"/>
    </source>
</evidence>
<keyword evidence="2" id="KW-0812">Transmembrane</keyword>
<evidence type="ECO:0000256" key="1">
    <source>
        <dbReference type="SAM" id="MobiDB-lite"/>
    </source>
</evidence>
<sequence length="369" mass="37853">MVPDRGKAIAVTPGAMKTNLELIRPAGSAIAAVLALAATSAMAQDAASPSIVVPTVPTVTDTAPTTTATATAPQIMIPDPTPSQAATIAPTVQAEPVPTEAVDPVVPVNAAPVAASSPAPRASTPSEPSTRVSNVAAADPSPIRESDIAAQAANVGVPIVDGAIESDPALAATSSATTAPASNPSAGDETNAVLTMAGGAAALGLGFVGLFMAGSARRRRRDRHGATAAMTDESKTLPLRKKPVAVPAAAAVAPNAISANPKPAVAQRRQPNVTYGGSKWDDAGFVNASPAAAALPSDDVPRSAEGRRALLERLVRARPDEANPFRSPKARRRRARLIVQTMSQRLREQPNLDFRRFYQSFAQRRHAVA</sequence>
<evidence type="ECO:0000256" key="3">
    <source>
        <dbReference type="SAM" id="SignalP"/>
    </source>
</evidence>
<feature type="chain" id="PRO_5036743290" evidence="3">
    <location>
        <begin position="44"/>
        <end position="369"/>
    </location>
</feature>
<keyword evidence="2" id="KW-1133">Transmembrane helix</keyword>
<feature type="signal peptide" evidence="3">
    <location>
        <begin position="1"/>
        <end position="43"/>
    </location>
</feature>
<keyword evidence="5" id="KW-1185">Reference proteome</keyword>
<comment type="caution">
    <text evidence="4">The sequence shown here is derived from an EMBL/GenBank/DDBJ whole genome shotgun (WGS) entry which is preliminary data.</text>
</comment>
<keyword evidence="2" id="KW-0472">Membrane</keyword>
<organism evidence="4 5">
    <name type="scientific">Croceicoccus pelagius</name>
    <dbReference type="NCBI Taxonomy" id="1703341"/>
    <lineage>
        <taxon>Bacteria</taxon>
        <taxon>Pseudomonadati</taxon>
        <taxon>Pseudomonadota</taxon>
        <taxon>Alphaproteobacteria</taxon>
        <taxon>Sphingomonadales</taxon>
        <taxon>Erythrobacteraceae</taxon>
        <taxon>Croceicoccus</taxon>
    </lineage>
</organism>
<feature type="region of interest" description="Disordered" evidence="1">
    <location>
        <begin position="115"/>
        <end position="137"/>
    </location>
</feature>
<name>A0A916Y4H0_9SPHN</name>
<evidence type="ECO:0000313" key="4">
    <source>
        <dbReference type="EMBL" id="GGD30427.1"/>
    </source>
</evidence>
<accession>A0A916Y4H0</accession>
<feature type="transmembrane region" description="Helical" evidence="2">
    <location>
        <begin position="192"/>
        <end position="213"/>
    </location>
</feature>
<dbReference type="Proteomes" id="UP000598997">
    <property type="component" value="Unassembled WGS sequence"/>
</dbReference>
<dbReference type="AlphaFoldDB" id="A0A916Y4H0"/>
<reference evidence="4 5" key="1">
    <citation type="journal article" date="2014" name="Int. J. Syst. Evol. Microbiol.">
        <title>Complete genome sequence of Corynebacterium casei LMG S-19264T (=DSM 44701T), isolated from a smear-ripened cheese.</title>
        <authorList>
            <consortium name="US DOE Joint Genome Institute (JGI-PGF)"/>
            <person name="Walter F."/>
            <person name="Albersmeier A."/>
            <person name="Kalinowski J."/>
            <person name="Ruckert C."/>
        </authorList>
    </citation>
    <scope>NUCLEOTIDE SEQUENCE [LARGE SCALE GENOMIC DNA]</scope>
    <source>
        <strain evidence="4 5">CGMCC 1.15358</strain>
    </source>
</reference>
<feature type="compositionally biased region" description="Low complexity" evidence="1">
    <location>
        <begin position="115"/>
        <end position="129"/>
    </location>
</feature>